<evidence type="ECO:0008006" key="4">
    <source>
        <dbReference type="Google" id="ProtNLM"/>
    </source>
</evidence>
<comment type="caution">
    <text evidence="2">The sequence shown here is derived from an EMBL/GenBank/DDBJ whole genome shotgun (WGS) entry which is preliminary data.</text>
</comment>
<accession>A0ABS9YC89</accession>
<sequence>MTVVEETPPAEAAAVEAVPLAPEVPDVPRRIGGLTRSGVLSLFDASTFGMSALMAAGLALFLLTLAVNFTASSIVARSRSGAQSEA</sequence>
<organism evidence="2 3">
    <name type="scientific">Streptomyces cylindrosporus</name>
    <dbReference type="NCBI Taxonomy" id="2927583"/>
    <lineage>
        <taxon>Bacteria</taxon>
        <taxon>Bacillati</taxon>
        <taxon>Actinomycetota</taxon>
        <taxon>Actinomycetes</taxon>
        <taxon>Kitasatosporales</taxon>
        <taxon>Streptomycetaceae</taxon>
        <taxon>Streptomyces</taxon>
    </lineage>
</organism>
<keyword evidence="1" id="KW-0812">Transmembrane</keyword>
<evidence type="ECO:0000313" key="2">
    <source>
        <dbReference type="EMBL" id="MCI3274857.1"/>
    </source>
</evidence>
<evidence type="ECO:0000313" key="3">
    <source>
        <dbReference type="Proteomes" id="UP001165269"/>
    </source>
</evidence>
<feature type="transmembrane region" description="Helical" evidence="1">
    <location>
        <begin position="48"/>
        <end position="69"/>
    </location>
</feature>
<dbReference type="Proteomes" id="UP001165269">
    <property type="component" value="Unassembled WGS sequence"/>
</dbReference>
<keyword evidence="1" id="KW-0472">Membrane</keyword>
<keyword evidence="1" id="KW-1133">Transmembrane helix</keyword>
<keyword evidence="3" id="KW-1185">Reference proteome</keyword>
<name>A0ABS9YC89_9ACTN</name>
<reference evidence="2" key="1">
    <citation type="submission" date="2022-03" db="EMBL/GenBank/DDBJ databases">
        <title>Streptomyces 7R015 and 7R016 isolated from Barleria lupulina in Thailand.</title>
        <authorList>
            <person name="Kanchanasin P."/>
            <person name="Phongsopitanun W."/>
            <person name="Tanasupawat S."/>
        </authorList>
    </citation>
    <scope>NUCLEOTIDE SEQUENCE</scope>
    <source>
        <strain evidence="2">7R015</strain>
    </source>
</reference>
<evidence type="ECO:0000256" key="1">
    <source>
        <dbReference type="SAM" id="Phobius"/>
    </source>
</evidence>
<proteinExistence type="predicted"/>
<dbReference type="EMBL" id="JALDAY010000008">
    <property type="protein sequence ID" value="MCI3274857.1"/>
    <property type="molecule type" value="Genomic_DNA"/>
</dbReference>
<gene>
    <name evidence="2" type="ORF">MQP27_27605</name>
</gene>
<dbReference type="RefSeq" id="WP_242768611.1">
    <property type="nucleotide sequence ID" value="NZ_JALDAY010000008.1"/>
</dbReference>
<protein>
    <recommendedName>
        <fullName evidence="4">MFS transporter</fullName>
    </recommendedName>
</protein>